<dbReference type="Proteomes" id="UP000183832">
    <property type="component" value="Unassembled WGS sequence"/>
</dbReference>
<dbReference type="STRING" id="568069.A0A1J1IZA5"/>
<dbReference type="GO" id="GO:0008017">
    <property type="term" value="F:microtubule binding"/>
    <property type="evidence" value="ECO:0007669"/>
    <property type="project" value="InterPro"/>
</dbReference>
<feature type="compositionally biased region" description="Basic and acidic residues" evidence="1">
    <location>
        <begin position="946"/>
        <end position="970"/>
    </location>
</feature>
<feature type="compositionally biased region" description="Polar residues" evidence="1">
    <location>
        <begin position="2427"/>
        <end position="2447"/>
    </location>
</feature>
<proteinExistence type="predicted"/>
<dbReference type="InterPro" id="IPR057480">
    <property type="entry name" value="MAP1A/B/S-like_MBL"/>
</dbReference>
<feature type="compositionally biased region" description="Basic and acidic residues" evidence="1">
    <location>
        <begin position="794"/>
        <end position="806"/>
    </location>
</feature>
<feature type="compositionally biased region" description="Basic and acidic residues" evidence="1">
    <location>
        <begin position="1702"/>
        <end position="1739"/>
    </location>
</feature>
<dbReference type="GO" id="GO:0031114">
    <property type="term" value="P:regulation of microtubule depolymerization"/>
    <property type="evidence" value="ECO:0007669"/>
    <property type="project" value="TreeGrafter"/>
</dbReference>
<feature type="compositionally biased region" description="Basic and acidic residues" evidence="1">
    <location>
        <begin position="620"/>
        <end position="643"/>
    </location>
</feature>
<feature type="compositionally biased region" description="Basic and acidic residues" evidence="1">
    <location>
        <begin position="2504"/>
        <end position="2513"/>
    </location>
</feature>
<feature type="compositionally biased region" description="Polar residues" evidence="1">
    <location>
        <begin position="784"/>
        <end position="793"/>
    </location>
</feature>
<dbReference type="OrthoDB" id="5371837at2759"/>
<feature type="compositionally biased region" description="Polar residues" evidence="1">
    <location>
        <begin position="1791"/>
        <end position="1802"/>
    </location>
</feature>
<feature type="compositionally biased region" description="Low complexity" evidence="1">
    <location>
        <begin position="2694"/>
        <end position="2719"/>
    </location>
</feature>
<feature type="compositionally biased region" description="Basic and acidic residues" evidence="1">
    <location>
        <begin position="2159"/>
        <end position="2172"/>
    </location>
</feature>
<feature type="compositionally biased region" description="Polar residues" evidence="1">
    <location>
        <begin position="1891"/>
        <end position="1901"/>
    </location>
</feature>
<feature type="region of interest" description="Disordered" evidence="1">
    <location>
        <begin position="890"/>
        <end position="987"/>
    </location>
</feature>
<feature type="compositionally biased region" description="Polar residues" evidence="1">
    <location>
        <begin position="839"/>
        <end position="849"/>
    </location>
</feature>
<dbReference type="PANTHER" id="PTHR13843">
    <property type="entry name" value="MICROTUBULE-ASSOCIATED PROTEIN"/>
    <property type="match status" value="1"/>
</dbReference>
<dbReference type="EMBL" id="CVRI01000064">
    <property type="protein sequence ID" value="CRL05611.1"/>
    <property type="molecule type" value="Genomic_DNA"/>
</dbReference>
<feature type="compositionally biased region" description="Polar residues" evidence="1">
    <location>
        <begin position="1740"/>
        <end position="1755"/>
    </location>
</feature>
<dbReference type="GO" id="GO:0045202">
    <property type="term" value="C:synapse"/>
    <property type="evidence" value="ECO:0007669"/>
    <property type="project" value="TreeGrafter"/>
</dbReference>
<feature type="region of interest" description="Disordered" evidence="1">
    <location>
        <begin position="2425"/>
        <end position="2513"/>
    </location>
</feature>
<feature type="region of interest" description="Disordered" evidence="1">
    <location>
        <begin position="2068"/>
        <end position="2105"/>
    </location>
</feature>
<dbReference type="GO" id="GO:0003779">
    <property type="term" value="F:actin binding"/>
    <property type="evidence" value="ECO:0007669"/>
    <property type="project" value="TreeGrafter"/>
</dbReference>
<dbReference type="GO" id="GO:0005874">
    <property type="term" value="C:microtubule"/>
    <property type="evidence" value="ECO:0007669"/>
    <property type="project" value="InterPro"/>
</dbReference>
<evidence type="ECO:0000313" key="4">
    <source>
        <dbReference type="EMBL" id="CRL05611.1"/>
    </source>
</evidence>
<feature type="compositionally biased region" description="Basic and acidic residues" evidence="1">
    <location>
        <begin position="2477"/>
        <end position="2487"/>
    </location>
</feature>
<protein>
    <submittedName>
        <fullName evidence="4">CLUMA_CG018175, isoform A</fullName>
    </submittedName>
</protein>
<feature type="compositionally biased region" description="Polar residues" evidence="1">
    <location>
        <begin position="1941"/>
        <end position="1951"/>
    </location>
</feature>
<feature type="region of interest" description="Disordered" evidence="1">
    <location>
        <begin position="2142"/>
        <end position="2261"/>
    </location>
</feature>
<feature type="region of interest" description="Disordered" evidence="1">
    <location>
        <begin position="1398"/>
        <end position="1468"/>
    </location>
</feature>
<feature type="compositionally biased region" description="Polar residues" evidence="1">
    <location>
        <begin position="1595"/>
        <end position="1606"/>
    </location>
</feature>
<feature type="compositionally biased region" description="Acidic residues" evidence="1">
    <location>
        <begin position="971"/>
        <end position="985"/>
    </location>
</feature>
<evidence type="ECO:0000256" key="1">
    <source>
        <dbReference type="SAM" id="MobiDB-lite"/>
    </source>
</evidence>
<feature type="compositionally biased region" description="Polar residues" evidence="1">
    <location>
        <begin position="2488"/>
        <end position="2503"/>
    </location>
</feature>
<feature type="compositionally biased region" description="Basic and acidic residues" evidence="1">
    <location>
        <begin position="768"/>
        <end position="782"/>
    </location>
</feature>
<dbReference type="GO" id="GO:0007409">
    <property type="term" value="P:axonogenesis"/>
    <property type="evidence" value="ECO:0007669"/>
    <property type="project" value="TreeGrafter"/>
</dbReference>
<feature type="compositionally biased region" description="Basic and acidic residues" evidence="1">
    <location>
        <begin position="1524"/>
        <end position="1593"/>
    </location>
</feature>
<feature type="compositionally biased region" description="Basic and acidic residues" evidence="1">
    <location>
        <begin position="653"/>
        <end position="672"/>
    </location>
</feature>
<accession>A0A1J1IZA5</accession>
<feature type="compositionally biased region" description="Acidic residues" evidence="1">
    <location>
        <begin position="912"/>
        <end position="921"/>
    </location>
</feature>
<feature type="region of interest" description="Disordered" evidence="1">
    <location>
        <begin position="1007"/>
        <end position="1094"/>
    </location>
</feature>
<feature type="compositionally biased region" description="Basic and acidic residues" evidence="1">
    <location>
        <begin position="2220"/>
        <end position="2244"/>
    </location>
</feature>
<feature type="domain" description="Microtubule-associated protein 1B/S N-terminal" evidence="2">
    <location>
        <begin position="63"/>
        <end position="254"/>
    </location>
</feature>
<sequence>MDTVVDESAGNANLASSSVEPPTNDNVDVGENPSLGELGILSDGPASFNLAVGPPSPLTGCYLLIVIGEPYSIDHKDIILQKLLKGLLSWSSADCHVNLEEELNAITNQGLEGEEGKNGERLIQYASENLVTEILIHPQTNTFIQCMRNLLSSFTRHRHIIHAGYTFTGNGSWILQDGTFSVLDFCDAFLENEVQRVLRAYPNTITIDIHCAQLGHWSSLPEKNFTRLCKIRINPEDVLDSGNEKLNAFTDYLSSMVRPGELFSLLESSEVVGNIRFSHPTLYVFPGGQGDSALFGINGFNMLVDGGFPRKACFWDFVRHLDRLDAVLMTRLNNSNICGMSSVIERKSSNPVYPQIGHFFANIPERRAISSPDGDKDRNPLELSLMEEGNRLVSNLKTINLKPQTCYRDNEPINLYHKVGHGTLDMYIISPSKESKEVKDFLKKWHANDHQLFAAKDSKEFNFPAQNLVSICALLVWQPANPEDNITRILFPGSTPSLKIFEGLDKVKALEFLKHPICTVKTVTPSLSTNILSKKSLKAEKLIESQAKTMREKKMEIDKKAEIEKKAEGDDNNVQPDNRLIEEQTNECSTETKTEKTVIKTVTKSKASVKQIKSEIKQTEVKKSETEQFVTEKSDKEETEIIKSSDGPEEVSADGKDEKIINKKDEVGETKPKARISRPKADMKSQVKSRIDSKPPKSMDKKTAKKDEKDQKSSPTTPKKVADSIAKVPNGTAVPVKETSSKEKEAPVKAKVAPRLLKASPKSTPAKSTKDANNRKVLEARQKPQPSAVTKTVTRTEETSKKEIKSVAKRTIRKSGSPMKVSRKDAAVKKASKLDKNGTTDSSLVSTPSADDVPKKVLPGVENEPSPQKELIDLKEEQDAVREIEAVFEKDQSKKQTHGIIMEHRELHESTTEVEEEEEYLIIEKEEPYTEDSINGPVSQKEEEDVARVQRDSDDSEKKLKDDSKEKEPVGENEEEIIQVDDDDEKNSLVGEIKIEVQEILTSATKIAKSKMETSLEGLQKTEEMSAPSPDDKLSSNKRTSETKEDDQKEGAKDDIDPIMIESQPEEKFSATSGATTAPTMPEDEVKDGPPLDEIKEDLAVEEKYIKEETKESEVVVTKLPVVLEPLNKEEKVGFTAVPHLRDIVKTPDEVADLPMHEEVVDYQGYVEYSGKRQSSDKQEAIAVAKQIETEGKEALDQKISLSDPLQLGVAEKIVEKEIKTQRTEIASILNKGIKETHITTVQSPVTDEKVPKFEDVRNDQKPSSYKIEEIKFTPIEDVGLNDIKEEDEHGVSPPPKQLSDDVERLSASPKIPRARTPEDVMAIVSKVAEVLKTDKDLEEIISGFDEQELERRLSAKPSDEEEIENEQEAAPTVQRMLVTASSEDGGVETEICPQGTINFAGASTPEKIYSSDAMPQSEIMNEKTKTPKTPPSSGKSSPELKTSTLSVEEKEKNEIPEKESNLPKTTESFISRFQREEHELTEIRRESAISMLSEKDYTKDESSIIIIEKVNSRSQSITSNILDLDHDEHDHHEQLLPTTERSERKDSHAHITADTKVDKIDDHQISAQAGDRKESIASATSEKKGEESKEASRPASQASAISEKSATGKADEQPLTLKADDRKESIASKKGEESKEASRPASQASAISEKSATEKADEQSLTVKADDRKESIASVTSEKKGEESKETSRPASQASAVSEKSATEKADEQPLTLKADDRKESIASVTSEKKGEESKETSRPASQASAISEKSATQKADEQLLALKADDRKESIASVTSEKKGEESKEASRPASQASAISEKSATGKADEQPLTLKADDRKESIASVTSEKKGDESKEASRPASQASAISEKSATEKADEQPLTLKADDRKESIASVTSEKKGEESKEASRPASQASAISEKSSTEKADGQPLELKADDRKESINSVTSEKKGEESKEASRPASQASAISEKSATEKADEQSLTLKADDRRESIASVTSEKKGGEIRDALSGESVIFEKCSSVKISSDLANPCESNVTREIEVEKMIKKESTHYVEVSTSDMNNKFDSTTSAVMFAQRIKDSTIKDLAEYLDRPESPSSVSSDKNVSDIQDATPPKHEFEIRRKSSVSVASDKSFVYDDLNRPESPPSIGSQGVSKFVEMKSFERPDSPLSVSNDVVCSSEKDTEFVDTDIRRKSSISLASNASDRKENFSRPETPLSATEWDSHFEEPSNLDSTNVEESEDRRESVSKAEKLFESRKESQKSFDDSLVSMQTSKTFEDSEEKIFIKESRSKSVSSIGSTSSRIEDFGKLSAIEEFLSSSKDEINFSSKSSEETLSQKSVKAAGIPLHTEEHSEMEIISTSSFPLLSDQELKVTSTSFPIHEHFTTEEGNFTTTSTHVITTQQFIITETLQSSESLEGKTTPPTIPSSPNLIIEKVQKVTETVGKVSGISTPKGSIHSGKSSPDSAASKSIAFGQGSIVEETPDSSPKPTSPFPKTIDALKSEDDHKTSSGISTPDMTRTSTPDTTEKFVESSKTTSTEKEVKTFTSKVHTQDYTFKSDKDISKDILALKESPQAAMDSYHSQLSTSFKNEEPNDNISGEQHFIYEGDEDEIPPQYEEVKSSILVSSTLQSDPMSTSFYGSLPASSTSDNAKSVPIPIKTSTTVTRTYVEYESSPDVSSDLEAAKRSIKVLDEADLDFEKVFKTQSKTITTVTTQTVQSSSTPSSSDVVESSTTTETVESSAEKQDEKLWEKPLGLPSPAPQLPENGANTTPKRERKILANKNKLNLQKRSNSPMAGKKLSPIYMDLAYVPHHGNLHYSHVEFFKKIRARYYVFSGTEPSKEVYNALLEAKQTWEDQSLEVTIIPTYDTDVLGYWVSENEELLAKYHIDLSPSAARCTINLQDHETSCSAYRLEF</sequence>
<dbReference type="GO" id="GO:0016358">
    <property type="term" value="P:dendrite development"/>
    <property type="evidence" value="ECO:0007669"/>
    <property type="project" value="TreeGrafter"/>
</dbReference>
<feature type="compositionally biased region" description="Basic and acidic residues" evidence="1">
    <location>
        <begin position="1010"/>
        <end position="1056"/>
    </location>
</feature>
<feature type="compositionally biased region" description="Polar residues" evidence="1">
    <location>
        <begin position="1070"/>
        <end position="1079"/>
    </location>
</feature>
<keyword evidence="5" id="KW-1185">Reference proteome</keyword>
<organism evidence="4 5">
    <name type="scientific">Clunio marinus</name>
    <dbReference type="NCBI Taxonomy" id="568069"/>
    <lineage>
        <taxon>Eukaryota</taxon>
        <taxon>Metazoa</taxon>
        <taxon>Ecdysozoa</taxon>
        <taxon>Arthropoda</taxon>
        <taxon>Hexapoda</taxon>
        <taxon>Insecta</taxon>
        <taxon>Pterygota</taxon>
        <taxon>Neoptera</taxon>
        <taxon>Endopterygota</taxon>
        <taxon>Diptera</taxon>
        <taxon>Nematocera</taxon>
        <taxon>Chironomoidea</taxon>
        <taxon>Chironomidae</taxon>
        <taxon>Clunio</taxon>
    </lineage>
</organism>
<feature type="compositionally biased region" description="Basic and acidic residues" evidence="1">
    <location>
        <begin position="739"/>
        <end position="748"/>
    </location>
</feature>
<feature type="region of interest" description="Disordered" evidence="1">
    <location>
        <begin position="1281"/>
        <end position="1314"/>
    </location>
</feature>
<gene>
    <name evidence="4" type="ORF">CLUMA_CG018175</name>
</gene>
<dbReference type="GO" id="GO:0005875">
    <property type="term" value="C:microtubule associated complex"/>
    <property type="evidence" value="ECO:0007669"/>
    <property type="project" value="TreeGrafter"/>
</dbReference>
<dbReference type="GO" id="GO:0000226">
    <property type="term" value="P:microtubule cytoskeleton organization"/>
    <property type="evidence" value="ECO:0007669"/>
    <property type="project" value="InterPro"/>
</dbReference>
<dbReference type="Pfam" id="PF25281">
    <property type="entry name" value="MBL_MAP1B"/>
    <property type="match status" value="1"/>
</dbReference>
<feature type="compositionally biased region" description="Polar residues" evidence="1">
    <location>
        <begin position="1690"/>
        <end position="1701"/>
    </location>
</feature>
<dbReference type="GO" id="GO:0030425">
    <property type="term" value="C:dendrite"/>
    <property type="evidence" value="ECO:0007669"/>
    <property type="project" value="TreeGrafter"/>
</dbReference>
<feature type="domain" description="Microtubule-associated protein 1A/B/S-like MBL-like" evidence="3">
    <location>
        <begin position="262"/>
        <end position="524"/>
    </location>
</feature>
<feature type="compositionally biased region" description="Polar residues" evidence="1">
    <location>
        <begin position="1841"/>
        <end position="1851"/>
    </location>
</feature>
<feature type="compositionally biased region" description="Basic and acidic residues" evidence="1">
    <location>
        <begin position="1815"/>
        <end position="1839"/>
    </location>
</feature>
<dbReference type="InterPro" id="IPR026074">
    <property type="entry name" value="MAP1"/>
</dbReference>
<feature type="compositionally biased region" description="Basic and acidic residues" evidence="1">
    <location>
        <begin position="901"/>
        <end position="911"/>
    </location>
</feature>
<dbReference type="InterPro" id="IPR056617">
    <property type="entry name" value="MAP1B/S_N"/>
</dbReference>
<feature type="compositionally biased region" description="Basic and acidic residues" evidence="1">
    <location>
        <begin position="1448"/>
        <end position="1462"/>
    </location>
</feature>
<feature type="compositionally biased region" description="Basic and acidic residues" evidence="1">
    <location>
        <begin position="679"/>
        <end position="712"/>
    </location>
</feature>
<feature type="region of interest" description="Disordered" evidence="1">
    <location>
        <begin position="2114"/>
        <end position="2133"/>
    </location>
</feature>
<feature type="compositionally biased region" description="Polar residues" evidence="1">
    <location>
        <begin position="1641"/>
        <end position="1651"/>
    </location>
</feature>
<feature type="region of interest" description="Disordered" evidence="1">
    <location>
        <begin position="1349"/>
        <end position="1371"/>
    </location>
</feature>
<dbReference type="PANTHER" id="PTHR13843:SF12">
    <property type="entry name" value="ATPASE F1_V1_A1 COMPLEX ALPHA_BETA SUBUNIT NUCLEOTIDE-BINDING DOMAIN-CONTAINING PROTEIN"/>
    <property type="match status" value="1"/>
</dbReference>
<dbReference type="GO" id="GO:0043025">
    <property type="term" value="C:neuronal cell body"/>
    <property type="evidence" value="ECO:0007669"/>
    <property type="project" value="TreeGrafter"/>
</dbReference>
<evidence type="ECO:0000259" key="2">
    <source>
        <dbReference type="Pfam" id="PF23415"/>
    </source>
</evidence>
<feature type="region of interest" description="Disordered" evidence="1">
    <location>
        <begin position="620"/>
        <end position="868"/>
    </location>
</feature>
<feature type="compositionally biased region" description="Basic and acidic residues" evidence="1">
    <location>
        <begin position="1902"/>
        <end position="1939"/>
    </location>
</feature>
<feature type="region of interest" description="Disordered" evidence="1">
    <location>
        <begin position="1"/>
        <end position="35"/>
    </location>
</feature>
<evidence type="ECO:0000259" key="3">
    <source>
        <dbReference type="Pfam" id="PF25281"/>
    </source>
</evidence>
<dbReference type="Pfam" id="PF23415">
    <property type="entry name" value="MAPB1_N"/>
    <property type="match status" value="1"/>
</dbReference>
<name>A0A1J1IZA5_9DIPT</name>
<feature type="compositionally biased region" description="Polar residues" evidence="1">
    <location>
        <begin position="10"/>
        <end position="26"/>
    </location>
</feature>
<feature type="compositionally biased region" description="Basic and acidic residues" evidence="1">
    <location>
        <begin position="1765"/>
        <end position="1789"/>
    </location>
</feature>
<feature type="compositionally biased region" description="Basic and acidic residues" evidence="1">
    <location>
        <begin position="822"/>
        <end position="838"/>
    </location>
</feature>
<feature type="region of interest" description="Disordered" evidence="1">
    <location>
        <begin position="1522"/>
        <end position="1987"/>
    </location>
</feature>
<feature type="compositionally biased region" description="Basic and acidic residues" evidence="1">
    <location>
        <begin position="1952"/>
        <end position="1987"/>
    </location>
</feature>
<feature type="region of interest" description="Disordered" evidence="1">
    <location>
        <begin position="2694"/>
        <end position="2726"/>
    </location>
</feature>
<dbReference type="GO" id="GO:0005829">
    <property type="term" value="C:cytosol"/>
    <property type="evidence" value="ECO:0007669"/>
    <property type="project" value="TreeGrafter"/>
</dbReference>
<feature type="region of interest" description="Disordered" evidence="1">
    <location>
        <begin position="2731"/>
        <end position="2750"/>
    </location>
</feature>
<feature type="compositionally biased region" description="Low complexity" evidence="1">
    <location>
        <begin position="2463"/>
        <end position="2475"/>
    </location>
</feature>
<feature type="compositionally biased region" description="Basic and acidic residues" evidence="1">
    <location>
        <begin position="1619"/>
        <end position="1639"/>
    </location>
</feature>
<feature type="compositionally biased region" description="Basic and acidic residues" evidence="1">
    <location>
        <begin position="1852"/>
        <end position="1889"/>
    </location>
</feature>
<feature type="compositionally biased region" description="Low complexity" evidence="1">
    <location>
        <begin position="2075"/>
        <end position="2087"/>
    </location>
</feature>
<feature type="compositionally biased region" description="Basic and acidic residues" evidence="1">
    <location>
        <begin position="2093"/>
        <end position="2102"/>
    </location>
</feature>
<evidence type="ECO:0000313" key="5">
    <source>
        <dbReference type="Proteomes" id="UP000183832"/>
    </source>
</evidence>
<reference evidence="4 5" key="1">
    <citation type="submission" date="2015-04" db="EMBL/GenBank/DDBJ databases">
        <authorList>
            <person name="Syromyatnikov M.Y."/>
            <person name="Popov V.N."/>
        </authorList>
    </citation>
    <scope>NUCLEOTIDE SEQUENCE [LARGE SCALE GENOMIC DNA]</scope>
</reference>
<feature type="region of interest" description="Disordered" evidence="1">
    <location>
        <begin position="562"/>
        <end position="594"/>
    </location>
</feature>
<feature type="compositionally biased region" description="Basic and acidic residues" evidence="1">
    <location>
        <begin position="1652"/>
        <end position="1689"/>
    </location>
</feature>